<dbReference type="Proteomes" id="UP000619545">
    <property type="component" value="Unassembled WGS sequence"/>
</dbReference>
<dbReference type="AlphaFoldDB" id="A0A832T844"/>
<reference evidence="1" key="1">
    <citation type="journal article" date="2020" name="bioRxiv">
        <title>A rank-normalized archaeal taxonomy based on genome phylogeny resolves widespread incomplete and uneven classifications.</title>
        <authorList>
            <person name="Rinke C."/>
            <person name="Chuvochina M."/>
            <person name="Mussig A.J."/>
            <person name="Chaumeil P.-A."/>
            <person name="Waite D.W."/>
            <person name="Whitman W.B."/>
            <person name="Parks D.H."/>
            <person name="Hugenholtz P."/>
        </authorList>
    </citation>
    <scope>NUCLEOTIDE SEQUENCE</scope>
    <source>
        <strain evidence="1">UBA8853</strain>
    </source>
</reference>
<gene>
    <name evidence="1" type="ORF">HA336_01285</name>
</gene>
<dbReference type="GeneID" id="1477023"/>
<accession>A0A832T844</accession>
<protein>
    <submittedName>
        <fullName evidence="1">Uncharacterized protein</fullName>
    </submittedName>
</protein>
<dbReference type="RefSeq" id="WP_011019290.1">
    <property type="nucleotide sequence ID" value="NZ_DUJS01000002.1"/>
</dbReference>
<dbReference type="EMBL" id="DUJS01000002">
    <property type="protein sequence ID" value="HII69850.1"/>
    <property type="molecule type" value="Genomic_DNA"/>
</dbReference>
<sequence>MPVHAVVGFGYPKYDPVSWFAERSLIETLEVKTAESRCLELREGSTLRLEARRLGRREMSATALLERVEEPGEVHVFASSSLKGQTVDGDTVEDRMGEYLVDPLNDVGFEVEVHWSSAFDPLSLLPELIDTLTRLDDRVVLDLTHGVRIQPAISAVAGMAAARLPGSDMELVPVYGAAGVEVREVLRWSDGADGSRGIILDIRRHLESAMAFNKVVDYTLDPSREHLEELCELTESALRELDVPDDRLERVRELVIDEGALRGLADALRSNYPRKVVKEARKWEPKSPEDVLDRLHIESSGRERAEKYLRALSNFLARALNPFLQGLDLPKSPWKAAVQLAEWLCDRGYYAASVLLLRELVYLRTVYEWAEEHGHGELKEVVEEYLRALIDPDARKPRGVYDELCSTIEEVTDGEAGDPDDLVRKIEREILNR</sequence>
<evidence type="ECO:0000313" key="2">
    <source>
        <dbReference type="Proteomes" id="UP000619545"/>
    </source>
</evidence>
<evidence type="ECO:0000313" key="1">
    <source>
        <dbReference type="EMBL" id="HII69850.1"/>
    </source>
</evidence>
<dbReference type="SUPFAM" id="SSF160980">
    <property type="entry name" value="SSO1389-like"/>
    <property type="match status" value="1"/>
</dbReference>
<comment type="caution">
    <text evidence="1">The sequence shown here is derived from an EMBL/GenBank/DDBJ whole genome shotgun (WGS) entry which is preliminary data.</text>
</comment>
<proteinExistence type="predicted"/>
<name>A0A832T844_9EURY</name>
<organism evidence="1 2">
    <name type="scientific">Methanopyrus kandleri</name>
    <dbReference type="NCBI Taxonomy" id="2320"/>
    <lineage>
        <taxon>Archaea</taxon>
        <taxon>Methanobacteriati</taxon>
        <taxon>Methanobacteriota</taxon>
        <taxon>Methanomada group</taxon>
        <taxon>Methanopyri</taxon>
        <taxon>Methanopyrales</taxon>
        <taxon>Methanopyraceae</taxon>
        <taxon>Methanopyrus</taxon>
    </lineage>
</organism>